<dbReference type="RefSeq" id="WP_382200379.1">
    <property type="nucleotide sequence ID" value="NZ_JBHTBZ010000020.1"/>
</dbReference>
<accession>A0ABW2SBB0</accession>
<name>A0ABW2SBB0_9BURK</name>
<sequence length="83" mass="8885">MNTRITSEKAEELAKKAVAEYLSNCKLQDTSQIGDVLMKLVSVAGVVMAQAEGSDTAYQRLAGTAEFVAKNMPAQPATLRPVQ</sequence>
<comment type="caution">
    <text evidence="1">The sequence shown here is derived from an EMBL/GenBank/DDBJ whole genome shotgun (WGS) entry which is preliminary data.</text>
</comment>
<proteinExistence type="predicted"/>
<dbReference type="EMBL" id="JBHTBZ010000020">
    <property type="protein sequence ID" value="MFC7460796.1"/>
    <property type="molecule type" value="Genomic_DNA"/>
</dbReference>
<evidence type="ECO:0000313" key="2">
    <source>
        <dbReference type="Proteomes" id="UP001596457"/>
    </source>
</evidence>
<gene>
    <name evidence="1" type="ORF">ACFQU0_10190</name>
</gene>
<dbReference type="Proteomes" id="UP001596457">
    <property type="component" value="Unassembled WGS sequence"/>
</dbReference>
<evidence type="ECO:0000313" key="1">
    <source>
        <dbReference type="EMBL" id="MFC7460796.1"/>
    </source>
</evidence>
<keyword evidence="2" id="KW-1185">Reference proteome</keyword>
<organism evidence="1 2">
    <name type="scientific">Hydrogenophaga defluvii</name>
    <dbReference type="NCBI Taxonomy" id="249410"/>
    <lineage>
        <taxon>Bacteria</taxon>
        <taxon>Pseudomonadati</taxon>
        <taxon>Pseudomonadota</taxon>
        <taxon>Betaproteobacteria</taxon>
        <taxon>Burkholderiales</taxon>
        <taxon>Comamonadaceae</taxon>
        <taxon>Hydrogenophaga</taxon>
    </lineage>
</organism>
<reference evidence="2" key="1">
    <citation type="journal article" date="2019" name="Int. J. Syst. Evol. Microbiol.">
        <title>The Global Catalogue of Microorganisms (GCM) 10K type strain sequencing project: providing services to taxonomists for standard genome sequencing and annotation.</title>
        <authorList>
            <consortium name="The Broad Institute Genomics Platform"/>
            <consortium name="The Broad Institute Genome Sequencing Center for Infectious Disease"/>
            <person name="Wu L."/>
            <person name="Ma J."/>
        </authorList>
    </citation>
    <scope>NUCLEOTIDE SEQUENCE [LARGE SCALE GENOMIC DNA]</scope>
    <source>
        <strain evidence="2">CCUG 53903</strain>
    </source>
</reference>
<protein>
    <submittedName>
        <fullName evidence="1">Uncharacterized protein</fullName>
    </submittedName>
</protein>